<gene>
    <name evidence="2" type="ORF">WMY93_026630</name>
</gene>
<evidence type="ECO:0000256" key="1">
    <source>
        <dbReference type="SAM" id="SignalP"/>
    </source>
</evidence>
<dbReference type="AlphaFoldDB" id="A0AAW0MZ34"/>
<sequence length="226" mass="25808">MVLVLVLLIVIRKCARLVYTVIRGRALYRFKLRGTSQRKGYRFTCGWSIVAHVYADPLHPGEVKCATQKCCCDSGENELPTKSYYLKPLWMGGWEQPSRLIFGFATTTRASPEKGKSIWLQTCRRSLHLADLILIVRHKKHKSSPEIAQQPPEIQENPDNQDIALYANVKKRSKRKEQVAKVTQSLMQLLPGRAEEIVGENRQTIIGKENECEYAQVTFKPKPANQ</sequence>
<comment type="caution">
    <text evidence="2">The sequence shown here is derived from an EMBL/GenBank/DDBJ whole genome shotgun (WGS) entry which is preliminary data.</text>
</comment>
<name>A0AAW0MZ34_9GOBI</name>
<dbReference type="EMBL" id="JBBPFD010000019">
    <property type="protein sequence ID" value="KAK7887009.1"/>
    <property type="molecule type" value="Genomic_DNA"/>
</dbReference>
<protein>
    <submittedName>
        <fullName evidence="2">Uncharacterized protein</fullName>
    </submittedName>
</protein>
<organism evidence="2 3">
    <name type="scientific">Mugilogobius chulae</name>
    <name type="common">yellowstripe goby</name>
    <dbReference type="NCBI Taxonomy" id="88201"/>
    <lineage>
        <taxon>Eukaryota</taxon>
        <taxon>Metazoa</taxon>
        <taxon>Chordata</taxon>
        <taxon>Craniata</taxon>
        <taxon>Vertebrata</taxon>
        <taxon>Euteleostomi</taxon>
        <taxon>Actinopterygii</taxon>
        <taxon>Neopterygii</taxon>
        <taxon>Teleostei</taxon>
        <taxon>Neoteleostei</taxon>
        <taxon>Acanthomorphata</taxon>
        <taxon>Gobiaria</taxon>
        <taxon>Gobiiformes</taxon>
        <taxon>Gobioidei</taxon>
        <taxon>Gobiidae</taxon>
        <taxon>Gobionellinae</taxon>
        <taxon>Mugilogobius</taxon>
    </lineage>
</organism>
<dbReference type="Proteomes" id="UP001460270">
    <property type="component" value="Unassembled WGS sequence"/>
</dbReference>
<evidence type="ECO:0000313" key="2">
    <source>
        <dbReference type="EMBL" id="KAK7887009.1"/>
    </source>
</evidence>
<proteinExistence type="predicted"/>
<evidence type="ECO:0000313" key="3">
    <source>
        <dbReference type="Proteomes" id="UP001460270"/>
    </source>
</evidence>
<feature type="signal peptide" evidence="1">
    <location>
        <begin position="1"/>
        <end position="16"/>
    </location>
</feature>
<accession>A0AAW0MZ34</accession>
<keyword evidence="3" id="KW-1185">Reference proteome</keyword>
<keyword evidence="1" id="KW-0732">Signal</keyword>
<reference evidence="3" key="1">
    <citation type="submission" date="2024-04" db="EMBL/GenBank/DDBJ databases">
        <title>Salinicola lusitanus LLJ914,a marine bacterium isolated from the Okinawa Trough.</title>
        <authorList>
            <person name="Li J."/>
        </authorList>
    </citation>
    <scope>NUCLEOTIDE SEQUENCE [LARGE SCALE GENOMIC DNA]</scope>
</reference>
<feature type="chain" id="PRO_5043463335" evidence="1">
    <location>
        <begin position="17"/>
        <end position="226"/>
    </location>
</feature>